<reference evidence="1 4" key="3">
    <citation type="submission" date="2020-08" db="EMBL/GenBank/DDBJ databases">
        <title>Genomic Encyclopedia of Type Strains, Phase IV (KMG-IV): sequencing the most valuable type-strain genomes for metagenomic binning, comparative biology and taxonomic classification.</title>
        <authorList>
            <person name="Goeker M."/>
        </authorList>
    </citation>
    <scope>NUCLEOTIDE SEQUENCE [LARGE SCALE GENOMIC DNA]</scope>
    <source>
        <strain evidence="1 4">DSM 100995</strain>
    </source>
</reference>
<dbReference type="Proteomes" id="UP000583101">
    <property type="component" value="Unassembled WGS sequence"/>
</dbReference>
<keyword evidence="4" id="KW-1185">Reference proteome</keyword>
<dbReference type="AlphaFoldDB" id="A0A4Y8ADS4"/>
<dbReference type="Proteomes" id="UP000297248">
    <property type="component" value="Unassembled WGS sequence"/>
</dbReference>
<dbReference type="EMBL" id="SNQG01000003">
    <property type="protein sequence ID" value="TEW66784.1"/>
    <property type="molecule type" value="Genomic_DNA"/>
</dbReference>
<dbReference type="OrthoDB" id="710556at2"/>
<proteinExistence type="predicted"/>
<evidence type="ECO:0000313" key="3">
    <source>
        <dbReference type="Proteomes" id="UP000297248"/>
    </source>
</evidence>
<reference evidence="2" key="2">
    <citation type="submission" date="2019-03" db="EMBL/GenBank/DDBJ databases">
        <authorList>
            <person name="Yan Y.-Q."/>
            <person name="Du Z.-J."/>
        </authorList>
    </citation>
    <scope>NUCLEOTIDE SEQUENCE</scope>
    <source>
        <strain evidence="2">PP-F2FG21</strain>
    </source>
</reference>
<dbReference type="EMBL" id="JACIEG010000009">
    <property type="protein sequence ID" value="MBB3971320.1"/>
    <property type="molecule type" value="Genomic_DNA"/>
</dbReference>
<evidence type="ECO:0000313" key="2">
    <source>
        <dbReference type="EMBL" id="TEW66784.1"/>
    </source>
</evidence>
<accession>A0A4Y8ADS4</accession>
<evidence type="ECO:0000313" key="4">
    <source>
        <dbReference type="Proteomes" id="UP000583101"/>
    </source>
</evidence>
<sequence>MVSPDLENDPARGQGKIALVNYESLHDNEIYVAFEDGREAVYHPDALLRLKGKEEILAELMDNGSEIRGNDYKDLYKITMLQDRGTAKAEWQALEIVQQNPRIKNAALEPAKPGIAIELQKSYSR</sequence>
<dbReference type="RefSeq" id="WP_134336389.1">
    <property type="nucleotide sequence ID" value="NZ_BMCZ01000003.1"/>
</dbReference>
<protein>
    <submittedName>
        <fullName evidence="2">Uncharacterized protein</fullName>
    </submittedName>
</protein>
<evidence type="ECO:0000313" key="1">
    <source>
        <dbReference type="EMBL" id="MBB3971320.1"/>
    </source>
</evidence>
<name>A0A4Y8ADS4_9SPHI</name>
<organism evidence="2 3">
    <name type="scientific">Mucilaginibacter phyllosphaerae</name>
    <dbReference type="NCBI Taxonomy" id="1812349"/>
    <lineage>
        <taxon>Bacteria</taxon>
        <taxon>Pseudomonadati</taxon>
        <taxon>Bacteroidota</taxon>
        <taxon>Sphingobacteriia</taxon>
        <taxon>Sphingobacteriales</taxon>
        <taxon>Sphingobacteriaceae</taxon>
        <taxon>Mucilaginibacter</taxon>
    </lineage>
</organism>
<reference evidence="2 3" key="1">
    <citation type="journal article" date="2016" name="Int. J. Syst. Evol. Microbiol.">
        <title>Proposal of Mucilaginibacter phyllosphaerae sp. nov. isolated from the phyllosphere of Galium album.</title>
        <authorList>
            <person name="Aydogan E.L."/>
            <person name="Busse H.J."/>
            <person name="Moser G."/>
            <person name="Muller C."/>
            <person name="Kampfer P."/>
            <person name="Glaeser S.P."/>
        </authorList>
    </citation>
    <scope>NUCLEOTIDE SEQUENCE [LARGE SCALE GENOMIC DNA]</scope>
    <source>
        <strain evidence="2 3">PP-F2FG21</strain>
    </source>
</reference>
<comment type="caution">
    <text evidence="2">The sequence shown here is derived from an EMBL/GenBank/DDBJ whole genome shotgun (WGS) entry which is preliminary data.</text>
</comment>
<gene>
    <name evidence="2" type="ORF">E2R65_10235</name>
    <name evidence="1" type="ORF">GGR35_003948</name>
</gene>